<dbReference type="GO" id="GO:0005886">
    <property type="term" value="C:plasma membrane"/>
    <property type="evidence" value="ECO:0007669"/>
    <property type="project" value="UniProtKB-SubCell"/>
</dbReference>
<dbReference type="OrthoDB" id="9793175at2"/>
<accession>A0A5R9GB84</accession>
<dbReference type="Pfam" id="PF01497">
    <property type="entry name" value="Peripla_BP_2"/>
    <property type="match status" value="1"/>
</dbReference>
<dbReference type="Gene3D" id="3.40.50.1980">
    <property type="entry name" value="Nitrogenase molybdenum iron protein domain"/>
    <property type="match status" value="2"/>
</dbReference>
<keyword evidence="6" id="KW-0449">Lipoprotein</keyword>
<keyword evidence="4 8" id="KW-0732">Signal</keyword>
<evidence type="ECO:0000256" key="4">
    <source>
        <dbReference type="ARBA" id="ARBA00022729"/>
    </source>
</evidence>
<dbReference type="PANTHER" id="PTHR30532">
    <property type="entry name" value="IRON III DICITRATE-BINDING PERIPLASMIC PROTEIN"/>
    <property type="match status" value="1"/>
</dbReference>
<evidence type="ECO:0000313" key="11">
    <source>
        <dbReference type="Proteomes" id="UP000309676"/>
    </source>
</evidence>
<evidence type="ECO:0000256" key="6">
    <source>
        <dbReference type="ARBA" id="ARBA00023288"/>
    </source>
</evidence>
<dbReference type="PANTHER" id="PTHR30532:SF21">
    <property type="entry name" value="SIDEROPHORE-BINDING LIPOPROTEIN YFIY-RELATED"/>
    <property type="match status" value="1"/>
</dbReference>
<name>A0A5R9GB84_9BACL</name>
<dbReference type="InterPro" id="IPR051313">
    <property type="entry name" value="Bact_iron-sidero_bind"/>
</dbReference>
<evidence type="ECO:0000256" key="8">
    <source>
        <dbReference type="SAM" id="SignalP"/>
    </source>
</evidence>
<dbReference type="InterPro" id="IPR002491">
    <property type="entry name" value="ABC_transptr_periplasmic_BD"/>
</dbReference>
<dbReference type="Proteomes" id="UP000309676">
    <property type="component" value="Unassembled WGS sequence"/>
</dbReference>
<evidence type="ECO:0000256" key="5">
    <source>
        <dbReference type="ARBA" id="ARBA00023139"/>
    </source>
</evidence>
<dbReference type="GO" id="GO:0030288">
    <property type="term" value="C:outer membrane-bounded periplasmic space"/>
    <property type="evidence" value="ECO:0007669"/>
    <property type="project" value="TreeGrafter"/>
</dbReference>
<proteinExistence type="inferred from homology"/>
<dbReference type="FunFam" id="3.40.50.1980:FF:000018">
    <property type="entry name" value="Iron(III) dicitrate-binding periplasmic protein"/>
    <property type="match status" value="1"/>
</dbReference>
<dbReference type="EMBL" id="VCIW01000009">
    <property type="protein sequence ID" value="TLS51350.1"/>
    <property type="molecule type" value="Genomic_DNA"/>
</dbReference>
<dbReference type="AlphaFoldDB" id="A0A5R9GB84"/>
<evidence type="ECO:0000313" key="10">
    <source>
        <dbReference type="EMBL" id="TLS51350.1"/>
    </source>
</evidence>
<feature type="chain" id="PRO_5038721537" evidence="8">
    <location>
        <begin position="19"/>
        <end position="340"/>
    </location>
</feature>
<evidence type="ECO:0000259" key="9">
    <source>
        <dbReference type="PROSITE" id="PS50983"/>
    </source>
</evidence>
<evidence type="ECO:0000256" key="2">
    <source>
        <dbReference type="ARBA" id="ARBA00008814"/>
    </source>
</evidence>
<organism evidence="10 11">
    <name type="scientific">Paenibacillus antri</name>
    <dbReference type="NCBI Taxonomy" id="2582848"/>
    <lineage>
        <taxon>Bacteria</taxon>
        <taxon>Bacillati</taxon>
        <taxon>Bacillota</taxon>
        <taxon>Bacilli</taxon>
        <taxon>Bacillales</taxon>
        <taxon>Paenibacillaceae</taxon>
        <taxon>Paenibacillus</taxon>
    </lineage>
</organism>
<dbReference type="GO" id="GO:1901678">
    <property type="term" value="P:iron coordination entity transport"/>
    <property type="evidence" value="ECO:0007669"/>
    <property type="project" value="UniProtKB-ARBA"/>
</dbReference>
<dbReference type="PROSITE" id="PS51257">
    <property type="entry name" value="PROKAR_LIPOPROTEIN"/>
    <property type="match status" value="1"/>
</dbReference>
<dbReference type="PROSITE" id="PS50983">
    <property type="entry name" value="FE_B12_PBP"/>
    <property type="match status" value="1"/>
</dbReference>
<feature type="compositionally biased region" description="Low complexity" evidence="7">
    <location>
        <begin position="48"/>
        <end position="59"/>
    </location>
</feature>
<evidence type="ECO:0000256" key="1">
    <source>
        <dbReference type="ARBA" id="ARBA00004193"/>
    </source>
</evidence>
<evidence type="ECO:0000256" key="3">
    <source>
        <dbReference type="ARBA" id="ARBA00022448"/>
    </source>
</evidence>
<feature type="region of interest" description="Disordered" evidence="7">
    <location>
        <begin position="27"/>
        <end position="59"/>
    </location>
</feature>
<comment type="caution">
    <text evidence="10">The sequence shown here is derived from an EMBL/GenBank/DDBJ whole genome shotgun (WGS) entry which is preliminary data.</text>
</comment>
<feature type="signal peptide" evidence="8">
    <location>
        <begin position="1"/>
        <end position="18"/>
    </location>
</feature>
<comment type="similarity">
    <text evidence="2">Belongs to the bacterial solute-binding protein 8 family.</text>
</comment>
<dbReference type="RefSeq" id="WP_138194962.1">
    <property type="nucleotide sequence ID" value="NZ_VCIW01000009.1"/>
</dbReference>
<keyword evidence="5" id="KW-0564">Palmitate</keyword>
<gene>
    <name evidence="10" type="ORF">FE782_14630</name>
</gene>
<dbReference type="SUPFAM" id="SSF53807">
    <property type="entry name" value="Helical backbone' metal receptor"/>
    <property type="match status" value="1"/>
</dbReference>
<feature type="domain" description="Fe/B12 periplasmic-binding" evidence="9">
    <location>
        <begin position="79"/>
        <end position="340"/>
    </location>
</feature>
<keyword evidence="11" id="KW-1185">Reference proteome</keyword>
<protein>
    <submittedName>
        <fullName evidence="10">Iron-siderophore ABC transporter substrate-binding protein</fullName>
    </submittedName>
</protein>
<dbReference type="CDD" id="cd01146">
    <property type="entry name" value="FhuD"/>
    <property type="match status" value="1"/>
</dbReference>
<feature type="compositionally biased region" description="Polar residues" evidence="7">
    <location>
        <begin position="27"/>
        <end position="43"/>
    </location>
</feature>
<evidence type="ECO:0000256" key="7">
    <source>
        <dbReference type="SAM" id="MobiDB-lite"/>
    </source>
</evidence>
<keyword evidence="3" id="KW-0813">Transport</keyword>
<sequence length="340" mass="36858">MKKLSNIALTSIALLALAFGLAACGGTDSQQPAAETSDSTEAANDNGAATSEAAPEAEPATRSFTHAMGTTDVPTNPQRVVILTNEGTEALLALGVTPVGAAKSWLGDPWYDHIKDQMKDVVNVGEESQPNLELIIGLKPDLIIGNKMRNEEIYDELSAIAPTVFAETLRGDWQVNFKMYADVLGKTAEGEKVMGDYEARIADLKTKLGDKLSTQVSIVRFMANDTRIYWKDTFSGVILSQIGLARPPAQDIDDFAARGVTKERIEEMDGDILFYFSYELGDGGATAVEDSWLKDPLWQTLDVVKAGKAYKVSDAIWNTAGGVIAANLMIDDLYTYFEVK</sequence>
<dbReference type="FunFam" id="3.40.50.1980:FF:000003">
    <property type="entry name" value="Iron ABC transporter substrate-binding protein"/>
    <property type="match status" value="1"/>
</dbReference>
<comment type="subcellular location">
    <subcellularLocation>
        <location evidence="1">Cell membrane</location>
        <topology evidence="1">Lipid-anchor</topology>
    </subcellularLocation>
</comment>
<reference evidence="10 11" key="1">
    <citation type="submission" date="2019-05" db="EMBL/GenBank/DDBJ databases">
        <authorList>
            <person name="Narsing Rao M.P."/>
            <person name="Li W.J."/>
        </authorList>
    </citation>
    <scope>NUCLEOTIDE SEQUENCE [LARGE SCALE GENOMIC DNA]</scope>
    <source>
        <strain evidence="10 11">SYSU_K30003</strain>
    </source>
</reference>